<dbReference type="GO" id="GO:0005737">
    <property type="term" value="C:cytoplasm"/>
    <property type="evidence" value="ECO:0007669"/>
    <property type="project" value="UniProtKB-SubCell"/>
</dbReference>
<accession>A0A0J8D5H3</accession>
<name>A0A0J8D5H3_CLOCY</name>
<comment type="subunit">
    <text evidence="7">Interacts with UvrB in an incision complex.</text>
</comment>
<dbReference type="SMART" id="SM00465">
    <property type="entry name" value="GIYc"/>
    <property type="match status" value="1"/>
</dbReference>
<dbReference type="GO" id="GO:0009381">
    <property type="term" value="F:excinuclease ABC activity"/>
    <property type="evidence" value="ECO:0007669"/>
    <property type="project" value="UniProtKB-UniRule"/>
</dbReference>
<dbReference type="Gene3D" id="3.40.1440.10">
    <property type="entry name" value="GIY-YIG endonuclease"/>
    <property type="match status" value="1"/>
</dbReference>
<evidence type="ECO:0000313" key="12">
    <source>
        <dbReference type="Proteomes" id="UP000036756"/>
    </source>
</evidence>
<evidence type="ECO:0000256" key="2">
    <source>
        <dbReference type="ARBA" id="ARBA00022763"/>
    </source>
</evidence>
<feature type="domain" description="UvrC family homology region profile" evidence="10">
    <location>
        <begin position="255"/>
        <end position="490"/>
    </location>
</feature>
<dbReference type="GO" id="GO:0009380">
    <property type="term" value="C:excinuclease repair complex"/>
    <property type="evidence" value="ECO:0007669"/>
    <property type="project" value="InterPro"/>
</dbReference>
<dbReference type="HAMAP" id="MF_00203">
    <property type="entry name" value="UvrC"/>
    <property type="match status" value="1"/>
</dbReference>
<dbReference type="SUPFAM" id="SSF82771">
    <property type="entry name" value="GIY-YIG endonuclease"/>
    <property type="match status" value="1"/>
</dbReference>
<comment type="subcellular location">
    <subcellularLocation>
        <location evidence="7">Cytoplasm</location>
    </subcellularLocation>
</comment>
<evidence type="ECO:0000259" key="8">
    <source>
        <dbReference type="PROSITE" id="PS50151"/>
    </source>
</evidence>
<dbReference type="InterPro" id="IPR050066">
    <property type="entry name" value="UvrABC_protein_C"/>
</dbReference>
<comment type="similarity">
    <text evidence="7">Belongs to the UvrC family.</text>
</comment>
<keyword evidence="3 7" id="KW-0228">DNA excision</keyword>
<dbReference type="RefSeq" id="WP_048571458.1">
    <property type="nucleotide sequence ID" value="NZ_LFVU01000028.1"/>
</dbReference>
<dbReference type="Pfam" id="PF01541">
    <property type="entry name" value="GIY-YIG"/>
    <property type="match status" value="1"/>
</dbReference>
<dbReference type="InterPro" id="IPR036876">
    <property type="entry name" value="UVR_dom_sf"/>
</dbReference>
<dbReference type="InterPro" id="IPR047296">
    <property type="entry name" value="GIY-YIG_UvrC_Cho"/>
</dbReference>
<dbReference type="GO" id="GO:0006289">
    <property type="term" value="P:nucleotide-excision repair"/>
    <property type="evidence" value="ECO:0007669"/>
    <property type="project" value="UniProtKB-UniRule"/>
</dbReference>
<dbReference type="PANTHER" id="PTHR30562:SF1">
    <property type="entry name" value="UVRABC SYSTEM PROTEIN C"/>
    <property type="match status" value="1"/>
</dbReference>
<dbReference type="GO" id="GO:0003677">
    <property type="term" value="F:DNA binding"/>
    <property type="evidence" value="ECO:0007669"/>
    <property type="project" value="UniProtKB-UniRule"/>
</dbReference>
<dbReference type="PROSITE" id="PS50165">
    <property type="entry name" value="UVRC"/>
    <property type="match status" value="1"/>
</dbReference>
<evidence type="ECO:0000256" key="3">
    <source>
        <dbReference type="ARBA" id="ARBA00022769"/>
    </source>
</evidence>
<comment type="function">
    <text evidence="7">The UvrABC repair system catalyzes the recognition and processing of DNA lesions. UvrC both incises the 5' and 3' sides of the lesion. The N-terminal half is responsible for the 3' incision and the C-terminal half is responsible for the 5' incision.</text>
</comment>
<dbReference type="PATRIC" id="fig|1121307.3.peg.671"/>
<keyword evidence="1 7" id="KW-0963">Cytoplasm</keyword>
<proteinExistence type="inferred from homology"/>
<dbReference type="Gene3D" id="1.10.150.20">
    <property type="entry name" value="5' to 3' exonuclease, C-terminal subdomain"/>
    <property type="match status" value="1"/>
</dbReference>
<reference evidence="11 12" key="1">
    <citation type="submission" date="2015-06" db="EMBL/GenBank/DDBJ databases">
        <title>Draft genome sequence of the purine-degrading Clostridium cylindrosporum HC-1 (DSM 605).</title>
        <authorList>
            <person name="Poehlein A."/>
            <person name="Schiel-Bengelsdorf B."/>
            <person name="Bengelsdorf F."/>
            <person name="Daniel R."/>
            <person name="Duerre P."/>
        </authorList>
    </citation>
    <scope>NUCLEOTIDE SEQUENCE [LARGE SCALE GENOMIC DNA]</scope>
    <source>
        <strain evidence="11 12">DSM 605</strain>
    </source>
</reference>
<evidence type="ECO:0000256" key="7">
    <source>
        <dbReference type="HAMAP-Rule" id="MF_00203"/>
    </source>
</evidence>
<comment type="caution">
    <text evidence="11">The sequence shown here is derived from an EMBL/GenBank/DDBJ whole genome shotgun (WGS) entry which is preliminary data.</text>
</comment>
<dbReference type="Pfam" id="PF14520">
    <property type="entry name" value="HHH_5"/>
    <property type="match status" value="1"/>
</dbReference>
<dbReference type="PANTHER" id="PTHR30562">
    <property type="entry name" value="UVRC/OXIDOREDUCTASE"/>
    <property type="match status" value="1"/>
</dbReference>
<organism evidence="11 12">
    <name type="scientific">Clostridium cylindrosporum DSM 605</name>
    <dbReference type="NCBI Taxonomy" id="1121307"/>
    <lineage>
        <taxon>Bacteria</taxon>
        <taxon>Bacillati</taxon>
        <taxon>Bacillota</taxon>
        <taxon>Clostridia</taxon>
        <taxon>Eubacteriales</taxon>
        <taxon>Clostridiaceae</taxon>
        <taxon>Clostridium</taxon>
    </lineage>
</organism>
<dbReference type="OrthoDB" id="9804933at2"/>
<dbReference type="AlphaFoldDB" id="A0A0J8D5H3"/>
<evidence type="ECO:0000256" key="6">
    <source>
        <dbReference type="ARBA" id="ARBA00023236"/>
    </source>
</evidence>
<dbReference type="Gene3D" id="3.30.420.340">
    <property type="entry name" value="UvrC, RNAse H endonuclease domain"/>
    <property type="match status" value="1"/>
</dbReference>
<dbReference type="Pfam" id="PF08459">
    <property type="entry name" value="UvrC_RNaseH_dom"/>
    <property type="match status" value="1"/>
</dbReference>
<evidence type="ECO:0000313" key="11">
    <source>
        <dbReference type="EMBL" id="KMT21072.1"/>
    </source>
</evidence>
<evidence type="ECO:0000256" key="1">
    <source>
        <dbReference type="ARBA" id="ARBA00022490"/>
    </source>
</evidence>
<feature type="domain" description="GIY-YIG" evidence="9">
    <location>
        <begin position="13"/>
        <end position="92"/>
    </location>
</feature>
<dbReference type="GO" id="GO:0009432">
    <property type="term" value="P:SOS response"/>
    <property type="evidence" value="ECO:0007669"/>
    <property type="project" value="UniProtKB-UniRule"/>
</dbReference>
<dbReference type="InterPro" id="IPR010994">
    <property type="entry name" value="RuvA_2-like"/>
</dbReference>
<dbReference type="FunFam" id="3.40.1440.10:FF:000001">
    <property type="entry name" value="UvrABC system protein C"/>
    <property type="match status" value="1"/>
</dbReference>
<keyword evidence="6 7" id="KW-0742">SOS response</keyword>
<dbReference type="InterPro" id="IPR000305">
    <property type="entry name" value="GIY-YIG_endonuc"/>
</dbReference>
<keyword evidence="5 7" id="KW-0234">DNA repair</keyword>
<dbReference type="InterPro" id="IPR004791">
    <property type="entry name" value="UvrC"/>
</dbReference>
<dbReference type="NCBIfam" id="TIGR00194">
    <property type="entry name" value="uvrC"/>
    <property type="match status" value="1"/>
</dbReference>
<dbReference type="STRING" id="1121307.CLCY_1c03060"/>
<dbReference type="NCBIfam" id="NF001824">
    <property type="entry name" value="PRK00558.1-5"/>
    <property type="match status" value="1"/>
</dbReference>
<dbReference type="Gene3D" id="4.10.860.10">
    <property type="entry name" value="UVR domain"/>
    <property type="match status" value="1"/>
</dbReference>
<dbReference type="EMBL" id="LFVU01000028">
    <property type="protein sequence ID" value="KMT21072.1"/>
    <property type="molecule type" value="Genomic_DNA"/>
</dbReference>
<gene>
    <name evidence="7 11" type="primary">uvrC</name>
    <name evidence="11" type="ORF">CLCY_1c03060</name>
</gene>
<dbReference type="Proteomes" id="UP000036756">
    <property type="component" value="Unassembled WGS sequence"/>
</dbReference>
<dbReference type="InterPro" id="IPR001162">
    <property type="entry name" value="UvrC_RNase_H_dom"/>
</dbReference>
<dbReference type="InterPro" id="IPR035901">
    <property type="entry name" value="GIY-YIG_endonuc_sf"/>
</dbReference>
<sequence>MFDLEEALKGLPSSPGVYIMKDEEGEIIYIGKAVSLKNRVRQYFRSNKNHPPKVVAMVRNIAEFEYILTDSELEALILECNLIKKHKPKYNILLKDDKHYPYIKVTTKEEYPKVLMTRRYQKDGSKYFGPYTDVSAVKETLLIIEKHFKLRNCKRAVAFGQVQGRPCLNFHIDRCIAPCTGKVTREEYMKMIEEVLYFLSGKDNILLNSLEEEMKRASSILDFEKAMEIRDEIMSIKKIREKQKIISSALEDEDVIAFSRRDNNACIEVFFVRGGKLLGRENFYFEDIEEESTLLYSFITQFYSNREYIPREILLQDEISEVNIIESFLSSKKGNKVKIKIPKRGDKSEILEMARKNAEAYLDQVKYRIIKEKQSTIGAIEEIQAILSLENLPRRIESYDISNIQGTDPVGSMVVFEDGKPSSKDYRRFKIKTVVGPDDYGSIREILTRRFERGLSEIRSGEKGGRFSRFPDLILMDGGTGQVNIALDVLKKLGINIPVSGMVKDSRHRTRGLIYDGCEIDILKDSNAFKLITRIQDEVHRVAITYHRSLRSKSLTTSELDNIKGIGDKRKKALLAHFGSIENIKKASLEEILSVNGMNRPAAEVVVNYFSN</sequence>
<dbReference type="SUPFAM" id="SSF46600">
    <property type="entry name" value="C-terminal UvrC-binding domain of UvrB"/>
    <property type="match status" value="1"/>
</dbReference>
<keyword evidence="12" id="KW-1185">Reference proteome</keyword>
<evidence type="ECO:0000259" key="9">
    <source>
        <dbReference type="PROSITE" id="PS50164"/>
    </source>
</evidence>
<protein>
    <recommendedName>
        <fullName evidence="7">UvrABC system protein C</fullName>
        <shortName evidence="7">Protein UvrC</shortName>
    </recommendedName>
    <alternativeName>
        <fullName evidence="7">Excinuclease ABC subunit C</fullName>
    </alternativeName>
</protein>
<dbReference type="PROSITE" id="PS50164">
    <property type="entry name" value="GIY_YIG"/>
    <property type="match status" value="1"/>
</dbReference>
<dbReference type="PROSITE" id="PS50151">
    <property type="entry name" value="UVR"/>
    <property type="match status" value="1"/>
</dbReference>
<dbReference type="CDD" id="cd10434">
    <property type="entry name" value="GIY-YIG_UvrC_Cho"/>
    <property type="match status" value="1"/>
</dbReference>
<keyword evidence="4 7" id="KW-0267">Excision nuclease</keyword>
<dbReference type="Pfam" id="PF02151">
    <property type="entry name" value="UVR"/>
    <property type="match status" value="1"/>
</dbReference>
<evidence type="ECO:0000259" key="10">
    <source>
        <dbReference type="PROSITE" id="PS50165"/>
    </source>
</evidence>
<evidence type="ECO:0000256" key="4">
    <source>
        <dbReference type="ARBA" id="ARBA00022881"/>
    </source>
</evidence>
<dbReference type="SUPFAM" id="SSF47781">
    <property type="entry name" value="RuvA domain 2-like"/>
    <property type="match status" value="1"/>
</dbReference>
<dbReference type="InterPro" id="IPR001943">
    <property type="entry name" value="UVR_dom"/>
</dbReference>
<feature type="domain" description="UVR" evidence="8">
    <location>
        <begin position="204"/>
        <end position="239"/>
    </location>
</feature>
<keyword evidence="2 7" id="KW-0227">DNA damage</keyword>
<evidence type="ECO:0000256" key="5">
    <source>
        <dbReference type="ARBA" id="ARBA00023204"/>
    </source>
</evidence>
<dbReference type="Pfam" id="PF22920">
    <property type="entry name" value="UvrC_RNaseH"/>
    <property type="match status" value="1"/>
</dbReference>
<dbReference type="InterPro" id="IPR038476">
    <property type="entry name" value="UvrC_RNase_H_dom_sf"/>
</dbReference>